<protein>
    <recommendedName>
        <fullName evidence="4">GIY-YIG nuclease family protein</fullName>
    </recommendedName>
</protein>
<dbReference type="EMBL" id="BAAAPO010000051">
    <property type="protein sequence ID" value="GAA1806084.1"/>
    <property type="molecule type" value="Genomic_DNA"/>
</dbReference>
<evidence type="ECO:0008006" key="4">
    <source>
        <dbReference type="Google" id="ProtNLM"/>
    </source>
</evidence>
<feature type="region of interest" description="Disordered" evidence="1">
    <location>
        <begin position="104"/>
        <end position="134"/>
    </location>
</feature>
<name>A0ABN2M1G2_9MICO</name>
<accession>A0ABN2M1G2</accession>
<sequence>MWLPGEVIVYIGCSGGPVSGRVRQFYATPLGARAPHAGGWPVQALEDRDNLFVHIARAERPLESERQVLDEFIRRVPNASRDSLCDPDLPLPFANLVLPGGRRKRHGIAGATQPHGQRVSSDSPRPEAPRQLATTDPLIGRFTLNVTAADIRTGQIRIGRAAKRGLGLPVEPRGIVIRVLGHLHDAVWDPRLGPDKERSGVLRIGRPGMEKLFPAPCQLEVGLDAAGLVRLTGLAHGE</sequence>
<reference evidence="2 3" key="1">
    <citation type="journal article" date="2019" name="Int. J. Syst. Evol. Microbiol.">
        <title>The Global Catalogue of Microorganisms (GCM) 10K type strain sequencing project: providing services to taxonomists for standard genome sequencing and annotation.</title>
        <authorList>
            <consortium name="The Broad Institute Genomics Platform"/>
            <consortium name="The Broad Institute Genome Sequencing Center for Infectious Disease"/>
            <person name="Wu L."/>
            <person name="Ma J."/>
        </authorList>
    </citation>
    <scope>NUCLEOTIDE SEQUENCE [LARGE SCALE GENOMIC DNA]</scope>
    <source>
        <strain evidence="2 3">JCM 15592</strain>
    </source>
</reference>
<dbReference type="Proteomes" id="UP001499938">
    <property type="component" value="Unassembled WGS sequence"/>
</dbReference>
<comment type="caution">
    <text evidence="2">The sequence shown here is derived from an EMBL/GenBank/DDBJ whole genome shotgun (WGS) entry which is preliminary data.</text>
</comment>
<gene>
    <name evidence="2" type="ORF">GCM10009811_32030</name>
</gene>
<proteinExistence type="predicted"/>
<feature type="compositionally biased region" description="Polar residues" evidence="1">
    <location>
        <begin position="114"/>
        <end position="123"/>
    </location>
</feature>
<keyword evidence="3" id="KW-1185">Reference proteome</keyword>
<organism evidence="2 3">
    <name type="scientific">Nostocoides veronense</name>
    <dbReference type="NCBI Taxonomy" id="330836"/>
    <lineage>
        <taxon>Bacteria</taxon>
        <taxon>Bacillati</taxon>
        <taxon>Actinomycetota</taxon>
        <taxon>Actinomycetes</taxon>
        <taxon>Micrococcales</taxon>
        <taxon>Intrasporangiaceae</taxon>
        <taxon>Nostocoides</taxon>
    </lineage>
</organism>
<evidence type="ECO:0000256" key="1">
    <source>
        <dbReference type="SAM" id="MobiDB-lite"/>
    </source>
</evidence>
<evidence type="ECO:0000313" key="3">
    <source>
        <dbReference type="Proteomes" id="UP001499938"/>
    </source>
</evidence>
<evidence type="ECO:0000313" key="2">
    <source>
        <dbReference type="EMBL" id="GAA1806084.1"/>
    </source>
</evidence>